<dbReference type="InterPro" id="IPR001173">
    <property type="entry name" value="Glyco_trans_2-like"/>
</dbReference>
<name>A0ABU7GY22_9SPHI</name>
<evidence type="ECO:0000313" key="3">
    <source>
        <dbReference type="Proteomes" id="UP001337681"/>
    </source>
</evidence>
<dbReference type="InterPro" id="IPR050834">
    <property type="entry name" value="Glycosyltransf_2"/>
</dbReference>
<organism evidence="2 3">
    <name type="scientific">Pedobacter flavus</name>
    <dbReference type="NCBI Taxonomy" id="3113906"/>
    <lineage>
        <taxon>Bacteria</taxon>
        <taxon>Pseudomonadati</taxon>
        <taxon>Bacteroidota</taxon>
        <taxon>Sphingobacteriia</taxon>
        <taxon>Sphingobacteriales</taxon>
        <taxon>Sphingobacteriaceae</taxon>
        <taxon>Pedobacter</taxon>
    </lineage>
</organism>
<accession>A0ABU7GY22</accession>
<proteinExistence type="predicted"/>
<gene>
    <name evidence="2" type="ORF">VRU49_00635</name>
</gene>
<dbReference type="RefSeq" id="WP_330144836.1">
    <property type="nucleotide sequence ID" value="NZ_JAZDQU010000001.1"/>
</dbReference>
<keyword evidence="3" id="KW-1185">Reference proteome</keyword>
<dbReference type="EMBL" id="JAZDQU010000001">
    <property type="protein sequence ID" value="MEE1883911.1"/>
    <property type="molecule type" value="Genomic_DNA"/>
</dbReference>
<sequence length="338" mass="39507">MISVIIPTFNRANILERTLISIKDQNTDVKFEVIVVDNGSNDHTKQICDKYAKFITDFHYLFDDTPGLLTGRHLGAQHAKANILCFLDDDVSLDSNYINCVYLNFENDPSIQLATGPCLPEYETNPPEWLPYFWTQDKNGKYCSWLSLLDFGDKIIEIDPNFVWGLNFCIRKQALVDLGGFHPDCIPDHLQQFQGDGETGLTIKAREKGFKAVYIPSLKLKHYVSGGRLTKPYFQKRAYYQGVCNSFTALRTNAKTSMKPTESIFKKIRNYIHPLYRWIKPLFIQSKEEKIPNEIKLFFETLRKEELRGFEFHQQQFNANEKVRNWVLRDNYWDYKLP</sequence>
<dbReference type="Pfam" id="PF00535">
    <property type="entry name" value="Glycos_transf_2"/>
    <property type="match status" value="1"/>
</dbReference>
<dbReference type="SUPFAM" id="SSF53448">
    <property type="entry name" value="Nucleotide-diphospho-sugar transferases"/>
    <property type="match status" value="1"/>
</dbReference>
<evidence type="ECO:0000313" key="2">
    <source>
        <dbReference type="EMBL" id="MEE1883911.1"/>
    </source>
</evidence>
<evidence type="ECO:0000259" key="1">
    <source>
        <dbReference type="Pfam" id="PF00535"/>
    </source>
</evidence>
<comment type="caution">
    <text evidence="2">The sequence shown here is derived from an EMBL/GenBank/DDBJ whole genome shotgun (WGS) entry which is preliminary data.</text>
</comment>
<dbReference type="InterPro" id="IPR029044">
    <property type="entry name" value="Nucleotide-diphossugar_trans"/>
</dbReference>
<dbReference type="Proteomes" id="UP001337681">
    <property type="component" value="Unassembled WGS sequence"/>
</dbReference>
<dbReference type="CDD" id="cd00761">
    <property type="entry name" value="Glyco_tranf_GTA_type"/>
    <property type="match status" value="1"/>
</dbReference>
<dbReference type="PANTHER" id="PTHR43685">
    <property type="entry name" value="GLYCOSYLTRANSFERASE"/>
    <property type="match status" value="1"/>
</dbReference>
<feature type="domain" description="Glycosyltransferase 2-like" evidence="1">
    <location>
        <begin position="3"/>
        <end position="110"/>
    </location>
</feature>
<protein>
    <submittedName>
        <fullName evidence="2">Glycosyltransferase family 2 protein</fullName>
    </submittedName>
</protein>
<dbReference type="PANTHER" id="PTHR43685:SF3">
    <property type="entry name" value="SLR2126 PROTEIN"/>
    <property type="match status" value="1"/>
</dbReference>
<reference evidence="2 3" key="1">
    <citation type="submission" date="2024-01" db="EMBL/GenBank/DDBJ databases">
        <title>Pedobacter sp. nov., isolated from oil-contaminated soil.</title>
        <authorList>
            <person name="Le N.T.T."/>
        </authorList>
    </citation>
    <scope>NUCLEOTIDE SEQUENCE [LARGE SCALE GENOMIC DNA]</scope>
    <source>
        <strain evidence="2 3">VNH31</strain>
    </source>
</reference>
<dbReference type="Gene3D" id="3.90.550.10">
    <property type="entry name" value="Spore Coat Polysaccharide Biosynthesis Protein SpsA, Chain A"/>
    <property type="match status" value="1"/>
</dbReference>